<name>A0A3N0V7D6_9GAMM</name>
<dbReference type="InterPro" id="IPR006528">
    <property type="entry name" value="Phage_head_morphogenesis_dom"/>
</dbReference>
<evidence type="ECO:0000313" key="3">
    <source>
        <dbReference type="Proteomes" id="UP000282106"/>
    </source>
</evidence>
<comment type="caution">
    <text evidence="2">The sequence shown here is derived from an EMBL/GenBank/DDBJ whole genome shotgun (WGS) entry which is preliminary data.</text>
</comment>
<protein>
    <submittedName>
        <fullName evidence="2">Head morphogenesis protein</fullName>
    </submittedName>
</protein>
<dbReference type="Pfam" id="PF04233">
    <property type="entry name" value="Phage_Mu_F"/>
    <property type="match status" value="1"/>
</dbReference>
<dbReference type="InParanoid" id="A0A3N0V7D6"/>
<dbReference type="Proteomes" id="UP000282106">
    <property type="component" value="Unassembled WGS sequence"/>
</dbReference>
<evidence type="ECO:0000259" key="1">
    <source>
        <dbReference type="Pfam" id="PF04233"/>
    </source>
</evidence>
<proteinExistence type="predicted"/>
<dbReference type="RefSeq" id="WP_123212251.1">
    <property type="nucleotide sequence ID" value="NZ_RJVO01000006.1"/>
</dbReference>
<sequence length="417" mass="46594">MTPPVPIPKEAVAYFAAKKLKIGFDHRDVWNEEHQTSFTVAKVTELDVLADVQTSLLSTLQEGFTFDQWRARLRPELEKKGWWGSREVVDPETGEIAQTDLSSPGRLRTIYQTNLRTAYSAGQWERIRRTKRVLPYLLRTVGPSIHHREEHLAWHGTLLPADDPWWVSHPCPGGYGCRCNNRQVGQREYEKLVKNGVPSPGVQELDAKTGLPTGRLIRRPIPAQTTPPKDVLIEWKNRRTGKTELIPKGITPGFAVAPGAAARKASLARVLTDKLDSVAEPLAKSIISRWAQGDTLRAWLDKPEGTMPIAVLKDAQAEAIGATTHVVQISAETMAKQVGRHPELTTADYLSIPRVVDLGRSVRDTDRSMLFVLDEEPGYVAVVKSTMTGAGLFLTSYRRLSRDAAKRVRTLRQLLKE</sequence>
<evidence type="ECO:0000313" key="2">
    <source>
        <dbReference type="EMBL" id="ROH88629.1"/>
    </source>
</evidence>
<feature type="domain" description="Phage head morphogenesis" evidence="1">
    <location>
        <begin position="51"/>
        <end position="180"/>
    </location>
</feature>
<dbReference type="EMBL" id="RJVO01000006">
    <property type="protein sequence ID" value="ROH88629.1"/>
    <property type="molecule type" value="Genomic_DNA"/>
</dbReference>
<keyword evidence="3" id="KW-1185">Reference proteome</keyword>
<organism evidence="2 3">
    <name type="scientific">Stagnimonas aquatica</name>
    <dbReference type="NCBI Taxonomy" id="2689987"/>
    <lineage>
        <taxon>Bacteria</taxon>
        <taxon>Pseudomonadati</taxon>
        <taxon>Pseudomonadota</taxon>
        <taxon>Gammaproteobacteria</taxon>
        <taxon>Nevskiales</taxon>
        <taxon>Nevskiaceae</taxon>
        <taxon>Stagnimonas</taxon>
    </lineage>
</organism>
<gene>
    <name evidence="2" type="ORF">ED208_12485</name>
</gene>
<reference evidence="2 3" key="1">
    <citation type="submission" date="2018-10" db="EMBL/GenBank/DDBJ databases">
        <authorList>
            <person name="Chen W.-M."/>
        </authorList>
    </citation>
    <scope>NUCLEOTIDE SEQUENCE [LARGE SCALE GENOMIC DNA]</scope>
    <source>
        <strain evidence="2 3">THS-13</strain>
    </source>
</reference>
<dbReference type="AlphaFoldDB" id="A0A3N0V7D6"/>
<accession>A0A3N0V7D6</accession>